<evidence type="ECO:0000313" key="2">
    <source>
        <dbReference type="Proteomes" id="UP001557470"/>
    </source>
</evidence>
<name>A0ABD0X7T1_UMBPY</name>
<evidence type="ECO:0000313" key="1">
    <source>
        <dbReference type="EMBL" id="KAL1005056.1"/>
    </source>
</evidence>
<dbReference type="AlphaFoldDB" id="A0ABD0X7T1"/>
<feature type="non-terminal residue" evidence="1">
    <location>
        <position position="96"/>
    </location>
</feature>
<accession>A0ABD0X7T1</accession>
<sequence length="96" mass="10683">MQSLQINETEGEKVPTTTEVCRLFLHSKAVVAVVTASHIIRCLERSFRGGVADGPCQHSYCNAVWYTVSQCRLALALTLVRGLLDFRDALEDTRLC</sequence>
<comment type="caution">
    <text evidence="1">The sequence shown here is derived from an EMBL/GenBank/DDBJ whole genome shotgun (WGS) entry which is preliminary data.</text>
</comment>
<dbReference type="EMBL" id="JAGEUA010000002">
    <property type="protein sequence ID" value="KAL1005056.1"/>
    <property type="molecule type" value="Genomic_DNA"/>
</dbReference>
<organism evidence="1 2">
    <name type="scientific">Umbra pygmaea</name>
    <name type="common">Eastern mudminnow</name>
    <dbReference type="NCBI Taxonomy" id="75934"/>
    <lineage>
        <taxon>Eukaryota</taxon>
        <taxon>Metazoa</taxon>
        <taxon>Chordata</taxon>
        <taxon>Craniata</taxon>
        <taxon>Vertebrata</taxon>
        <taxon>Euteleostomi</taxon>
        <taxon>Actinopterygii</taxon>
        <taxon>Neopterygii</taxon>
        <taxon>Teleostei</taxon>
        <taxon>Protacanthopterygii</taxon>
        <taxon>Esociformes</taxon>
        <taxon>Umbridae</taxon>
        <taxon>Umbra</taxon>
    </lineage>
</organism>
<keyword evidence="2" id="KW-1185">Reference proteome</keyword>
<reference evidence="1 2" key="1">
    <citation type="submission" date="2024-06" db="EMBL/GenBank/DDBJ databases">
        <authorList>
            <person name="Pan Q."/>
            <person name="Wen M."/>
            <person name="Jouanno E."/>
            <person name="Zahm M."/>
            <person name="Klopp C."/>
            <person name="Cabau C."/>
            <person name="Louis A."/>
            <person name="Berthelot C."/>
            <person name="Parey E."/>
            <person name="Roest Crollius H."/>
            <person name="Montfort J."/>
            <person name="Robinson-Rechavi M."/>
            <person name="Bouchez O."/>
            <person name="Lampietro C."/>
            <person name="Lopez Roques C."/>
            <person name="Donnadieu C."/>
            <person name="Postlethwait J."/>
            <person name="Bobe J."/>
            <person name="Verreycken H."/>
            <person name="Guiguen Y."/>
        </authorList>
    </citation>
    <scope>NUCLEOTIDE SEQUENCE [LARGE SCALE GENOMIC DNA]</scope>
    <source>
        <strain evidence="1">Up_M1</strain>
        <tissue evidence="1">Testis</tissue>
    </source>
</reference>
<dbReference type="Proteomes" id="UP001557470">
    <property type="component" value="Unassembled WGS sequence"/>
</dbReference>
<gene>
    <name evidence="1" type="ORF">UPYG_G00053940</name>
</gene>
<protein>
    <submittedName>
        <fullName evidence="1">Uncharacterized protein</fullName>
    </submittedName>
</protein>
<proteinExistence type="predicted"/>